<accession>W9RJF6</accession>
<evidence type="ECO:0000313" key="2">
    <source>
        <dbReference type="EMBL" id="EXB94459.1"/>
    </source>
</evidence>
<organism evidence="2 3">
    <name type="scientific">Morus notabilis</name>
    <dbReference type="NCBI Taxonomy" id="981085"/>
    <lineage>
        <taxon>Eukaryota</taxon>
        <taxon>Viridiplantae</taxon>
        <taxon>Streptophyta</taxon>
        <taxon>Embryophyta</taxon>
        <taxon>Tracheophyta</taxon>
        <taxon>Spermatophyta</taxon>
        <taxon>Magnoliopsida</taxon>
        <taxon>eudicotyledons</taxon>
        <taxon>Gunneridae</taxon>
        <taxon>Pentapetalae</taxon>
        <taxon>rosids</taxon>
        <taxon>fabids</taxon>
        <taxon>Rosales</taxon>
        <taxon>Moraceae</taxon>
        <taxon>Moreae</taxon>
        <taxon>Morus</taxon>
    </lineage>
</organism>
<gene>
    <name evidence="2" type="ORF">L484_018960</name>
</gene>
<dbReference type="Pfam" id="PF13963">
    <property type="entry name" value="Transpos_assoc"/>
    <property type="match status" value="1"/>
</dbReference>
<dbReference type="Proteomes" id="UP000030645">
    <property type="component" value="Unassembled WGS sequence"/>
</dbReference>
<protein>
    <recommendedName>
        <fullName evidence="1">Transposase-associated domain-containing protein</fullName>
    </recommendedName>
</protein>
<sequence>MAFLEMAKNHVNEKGQIRYPCNNCVNYFWHTLEEVDAHIIRKGFDPFYDVWMYHGEAEADIRVDEKKDREEQHNNVNPKKSVLGFDSFGLYIHNEYYERFRAARWSLLIHKHK</sequence>
<evidence type="ECO:0000313" key="3">
    <source>
        <dbReference type="Proteomes" id="UP000030645"/>
    </source>
</evidence>
<dbReference type="InterPro" id="IPR029480">
    <property type="entry name" value="Transpos_assoc"/>
</dbReference>
<keyword evidence="3" id="KW-1185">Reference proteome</keyword>
<feature type="domain" description="Transposase-associated" evidence="1">
    <location>
        <begin position="2"/>
        <end position="56"/>
    </location>
</feature>
<reference evidence="3" key="1">
    <citation type="submission" date="2013-01" db="EMBL/GenBank/DDBJ databases">
        <title>Draft Genome Sequence of a Mulberry Tree, Morus notabilis C.K. Schneid.</title>
        <authorList>
            <person name="He N."/>
            <person name="Zhao S."/>
        </authorList>
    </citation>
    <scope>NUCLEOTIDE SEQUENCE</scope>
</reference>
<dbReference type="AlphaFoldDB" id="W9RJF6"/>
<evidence type="ECO:0000259" key="1">
    <source>
        <dbReference type="Pfam" id="PF13963"/>
    </source>
</evidence>
<proteinExistence type="predicted"/>
<name>W9RJF6_9ROSA</name>
<dbReference type="EMBL" id="KE345160">
    <property type="protein sequence ID" value="EXB94459.1"/>
    <property type="molecule type" value="Genomic_DNA"/>
</dbReference>